<proteinExistence type="predicted"/>
<keyword evidence="1 2" id="KW-0808">Transferase</keyword>
<sequence length="392" mass="42009">MLSGLRVVSFTHFLQGPSTSQILADLGAEVIKVEPPSGAFERTWSGPDAYLGDTSVFFLLGNRNTKSIAVDLKAPESREALDRLLATADVVVENFRPGAMDRLGFGYERLKSLNPRLVYCSLSGYGPDGPYRDRPGQDVLIQALSGLAAATGTADGPPTPVGASLVDQHGAVLGAMGILAALQGRERTGEGCKVESNLLNAALDLQIEPLAYHLNGFKGERSASGVSSMYYKAPYGVFATADSHLCISLTSLPALHTLFDDPGFDDIAEDESYARREQVNARVAKHMRRRTTADWTARLTAHKIWFSQVNTYDDVVTDPQVVHNRSIVSFAHPDAGTVRVLGHPVTYDGERPGVHAVPPALGADTATVLESLGYTAQEIDVLAQKGALHRAG</sequence>
<dbReference type="PANTHER" id="PTHR48207:SF4">
    <property type="entry name" value="BLL6097 PROTEIN"/>
    <property type="match status" value="1"/>
</dbReference>
<dbReference type="Gene3D" id="3.30.1540.10">
    <property type="entry name" value="formyl-coa transferase, domain 3"/>
    <property type="match status" value="1"/>
</dbReference>
<dbReference type="InterPro" id="IPR023606">
    <property type="entry name" value="CoA-Trfase_III_dom_1_sf"/>
</dbReference>
<organism evidence="2 3">
    <name type="scientific">Streptomyces griseoaurantiacus</name>
    <dbReference type="NCBI Taxonomy" id="68213"/>
    <lineage>
        <taxon>Bacteria</taxon>
        <taxon>Bacillati</taxon>
        <taxon>Actinomycetota</taxon>
        <taxon>Actinomycetes</taxon>
        <taxon>Kitasatosporales</taxon>
        <taxon>Streptomycetaceae</taxon>
        <taxon>Streptomyces</taxon>
        <taxon>Streptomyces aurantiacus group</taxon>
    </lineage>
</organism>
<evidence type="ECO:0000313" key="3">
    <source>
        <dbReference type="Proteomes" id="UP000198614"/>
    </source>
</evidence>
<dbReference type="Proteomes" id="UP000198614">
    <property type="component" value="Unassembled WGS sequence"/>
</dbReference>
<dbReference type="AlphaFoldDB" id="A0A1G7SMU3"/>
<accession>A0A1G7SMU3</accession>
<dbReference type="EMBL" id="FNAX01000016">
    <property type="protein sequence ID" value="SDG24298.1"/>
    <property type="molecule type" value="Genomic_DNA"/>
</dbReference>
<evidence type="ECO:0000313" key="2">
    <source>
        <dbReference type="EMBL" id="SDG24298.1"/>
    </source>
</evidence>
<protein>
    <submittedName>
        <fullName evidence="2">Crotonobetainyl-CoA:carnitine CoA-transferase CaiB</fullName>
    </submittedName>
</protein>
<dbReference type="InterPro" id="IPR050483">
    <property type="entry name" value="CoA-transferase_III_domain"/>
</dbReference>
<dbReference type="Pfam" id="PF02515">
    <property type="entry name" value="CoA_transf_3"/>
    <property type="match status" value="1"/>
</dbReference>
<dbReference type="OrthoDB" id="9797653at2"/>
<dbReference type="SUPFAM" id="SSF89796">
    <property type="entry name" value="CoA-transferase family III (CaiB/BaiF)"/>
    <property type="match status" value="1"/>
</dbReference>
<dbReference type="InterPro" id="IPR003673">
    <property type="entry name" value="CoA-Trfase_fam_III"/>
</dbReference>
<dbReference type="GO" id="GO:0008410">
    <property type="term" value="F:CoA-transferase activity"/>
    <property type="evidence" value="ECO:0007669"/>
    <property type="project" value="TreeGrafter"/>
</dbReference>
<dbReference type="PANTHER" id="PTHR48207">
    <property type="entry name" value="SUCCINATE--HYDROXYMETHYLGLUTARATE COA-TRANSFERASE"/>
    <property type="match status" value="1"/>
</dbReference>
<gene>
    <name evidence="2" type="ORF">SAMN05216260_11659</name>
</gene>
<dbReference type="Gene3D" id="3.40.50.10540">
    <property type="entry name" value="Crotonobetainyl-coa:carnitine coa-transferase, domain 1"/>
    <property type="match status" value="1"/>
</dbReference>
<reference evidence="2 3" key="1">
    <citation type="submission" date="2016-10" db="EMBL/GenBank/DDBJ databases">
        <authorList>
            <person name="de Groot N.N."/>
        </authorList>
    </citation>
    <scope>NUCLEOTIDE SEQUENCE [LARGE SCALE GENOMIC DNA]</scope>
    <source>
        <strain evidence="2 3">CGMCC 4.1859</strain>
    </source>
</reference>
<dbReference type="InterPro" id="IPR044855">
    <property type="entry name" value="CoA-Trfase_III_dom3_sf"/>
</dbReference>
<name>A0A1G7SMU3_9ACTN</name>
<evidence type="ECO:0000256" key="1">
    <source>
        <dbReference type="ARBA" id="ARBA00022679"/>
    </source>
</evidence>